<protein>
    <submittedName>
        <fullName evidence="3">Helix-turn-helix domain-containing protein</fullName>
    </submittedName>
</protein>
<dbReference type="RefSeq" id="WP_266123592.1">
    <property type="nucleotide sequence ID" value="NZ_JAJHNU010000004.1"/>
</dbReference>
<gene>
    <name evidence="3" type="ORF">LMS43_12865</name>
</gene>
<keyword evidence="4" id="KW-1185">Reference proteome</keyword>
<evidence type="ECO:0000313" key="4">
    <source>
        <dbReference type="Proteomes" id="UP001168613"/>
    </source>
</evidence>
<proteinExistence type="predicted"/>
<dbReference type="SUPFAM" id="SSF47413">
    <property type="entry name" value="lambda repressor-like DNA-binding domains"/>
    <property type="match status" value="1"/>
</dbReference>
<dbReference type="PROSITE" id="PS50943">
    <property type="entry name" value="HTH_CROC1"/>
    <property type="match status" value="1"/>
</dbReference>
<dbReference type="EMBL" id="JAJHNU010000004">
    <property type="protein sequence ID" value="MDN4122179.1"/>
    <property type="molecule type" value="Genomic_DNA"/>
</dbReference>
<dbReference type="InterPro" id="IPR007630">
    <property type="entry name" value="RNA_pol_sigma70_r4"/>
</dbReference>
<feature type="domain" description="HTH cro/C1-type" evidence="2">
    <location>
        <begin position="36"/>
        <end position="66"/>
    </location>
</feature>
<accession>A0ABT8ELK5</accession>
<comment type="caution">
    <text evidence="3">The sequence shown here is derived from an EMBL/GenBank/DDBJ whole genome shotgun (WGS) entry which is preliminary data.</text>
</comment>
<evidence type="ECO:0000256" key="1">
    <source>
        <dbReference type="SAM" id="MobiDB-lite"/>
    </source>
</evidence>
<evidence type="ECO:0000313" key="3">
    <source>
        <dbReference type="EMBL" id="MDN4122179.1"/>
    </source>
</evidence>
<feature type="region of interest" description="Disordered" evidence="1">
    <location>
        <begin position="1"/>
        <end position="28"/>
    </location>
</feature>
<dbReference type="InterPro" id="IPR010982">
    <property type="entry name" value="Lambda_DNA-bd_dom_sf"/>
</dbReference>
<organism evidence="3 4">
    <name type="scientific">Alcaligenes endophyticus</name>
    <dbReference type="NCBI Taxonomy" id="1929088"/>
    <lineage>
        <taxon>Bacteria</taxon>
        <taxon>Pseudomonadati</taxon>
        <taxon>Pseudomonadota</taxon>
        <taxon>Betaproteobacteria</taxon>
        <taxon>Burkholderiales</taxon>
        <taxon>Alcaligenaceae</taxon>
        <taxon>Alcaligenes</taxon>
    </lineage>
</organism>
<name>A0ABT8ELK5_9BURK</name>
<feature type="region of interest" description="Disordered" evidence="1">
    <location>
        <begin position="103"/>
        <end position="124"/>
    </location>
</feature>
<evidence type="ECO:0000259" key="2">
    <source>
        <dbReference type="PROSITE" id="PS50943"/>
    </source>
</evidence>
<dbReference type="CDD" id="cd00093">
    <property type="entry name" value="HTH_XRE"/>
    <property type="match status" value="1"/>
</dbReference>
<dbReference type="InterPro" id="IPR001387">
    <property type="entry name" value="Cro/C1-type_HTH"/>
</dbReference>
<dbReference type="Gene3D" id="1.10.260.40">
    <property type="entry name" value="lambda repressor-like DNA-binding domains"/>
    <property type="match status" value="1"/>
</dbReference>
<dbReference type="Proteomes" id="UP001168613">
    <property type="component" value="Unassembled WGS sequence"/>
</dbReference>
<sequence length="124" mass="13334">MSKKPAKAIAAPKSKTKQTPTQIGKPTPSFRKVASLRDLRKVTAHTQEELAETLGVGQGTVSRIEKQNDMLVSTLQHYIESVGGKLTIVASFPNRPPLVIERLGGKAPPLENKETQLSSSSTSS</sequence>
<dbReference type="Pfam" id="PF04545">
    <property type="entry name" value="Sigma70_r4"/>
    <property type="match status" value="1"/>
</dbReference>
<reference evidence="3" key="1">
    <citation type="submission" date="2021-11" db="EMBL/GenBank/DDBJ databases">
        <title>Draft genome sequence of Alcaligenes endophyticus type strain CCUG 75668T.</title>
        <authorList>
            <person name="Salva-Serra F."/>
            <person name="Duran R.E."/>
            <person name="Seeger M."/>
            <person name="Moore E.R.B."/>
            <person name="Jaen-Luchoro D."/>
        </authorList>
    </citation>
    <scope>NUCLEOTIDE SEQUENCE</scope>
    <source>
        <strain evidence="3">CCUG 75668</strain>
    </source>
</reference>